<evidence type="ECO:0000256" key="2">
    <source>
        <dbReference type="ARBA" id="ARBA00006012"/>
    </source>
</evidence>
<feature type="transmembrane region" description="Helical" evidence="11">
    <location>
        <begin position="1306"/>
        <end position="1330"/>
    </location>
</feature>
<dbReference type="STRING" id="1590841.A0A2R6PER2"/>
<feature type="domain" description="ABC transporter" evidence="12">
    <location>
        <begin position="856"/>
        <end position="1099"/>
    </location>
</feature>
<dbReference type="GO" id="GO:0009914">
    <property type="term" value="P:hormone transport"/>
    <property type="evidence" value="ECO:0007669"/>
    <property type="project" value="UniProtKB-ARBA"/>
</dbReference>
<dbReference type="InterPro" id="IPR043926">
    <property type="entry name" value="ABCG_dom"/>
</dbReference>
<dbReference type="Pfam" id="PF00005">
    <property type="entry name" value="ABC_tran"/>
    <property type="match status" value="2"/>
</dbReference>
<evidence type="ECO:0000313" key="14">
    <source>
        <dbReference type="Proteomes" id="UP000241394"/>
    </source>
</evidence>
<dbReference type="SUPFAM" id="SSF52540">
    <property type="entry name" value="P-loop containing nucleoside triphosphate hydrolases"/>
    <property type="match status" value="2"/>
</dbReference>
<dbReference type="GO" id="GO:0140359">
    <property type="term" value="F:ABC-type transporter activity"/>
    <property type="evidence" value="ECO:0007669"/>
    <property type="project" value="InterPro"/>
</dbReference>
<protein>
    <submittedName>
        <fullName evidence="13">Pleiotropic drug resistance protein</fullName>
    </submittedName>
</protein>
<keyword evidence="6" id="KW-0547">Nucleotide-binding</keyword>
<feature type="compositionally biased region" description="Polar residues" evidence="10">
    <location>
        <begin position="817"/>
        <end position="830"/>
    </location>
</feature>
<evidence type="ECO:0000256" key="3">
    <source>
        <dbReference type="ARBA" id="ARBA00022448"/>
    </source>
</evidence>
<comment type="similarity">
    <text evidence="2">Belongs to the ABC transporter superfamily. ABCG family. PDR (TC 3.A.1.205) subfamily.</text>
</comment>
<feature type="transmembrane region" description="Helical" evidence="11">
    <location>
        <begin position="576"/>
        <end position="596"/>
    </location>
</feature>
<dbReference type="Pfam" id="PF19055">
    <property type="entry name" value="ABC2_membrane_7"/>
    <property type="match status" value="2"/>
</dbReference>
<keyword evidence="9 11" id="KW-0472">Membrane</keyword>
<dbReference type="Gramene" id="PSR89881">
    <property type="protein sequence ID" value="PSR89881"/>
    <property type="gene ID" value="CEY00_Acc30076"/>
</dbReference>
<dbReference type="SMART" id="SM00382">
    <property type="entry name" value="AAA"/>
    <property type="match status" value="2"/>
</dbReference>
<feature type="transmembrane region" description="Helical" evidence="11">
    <location>
        <begin position="1271"/>
        <end position="1294"/>
    </location>
</feature>
<dbReference type="GO" id="GO:2000032">
    <property type="term" value="P:regulation of secondary shoot formation"/>
    <property type="evidence" value="ECO:0007669"/>
    <property type="project" value="UniProtKB-ARBA"/>
</dbReference>
<evidence type="ECO:0000256" key="6">
    <source>
        <dbReference type="ARBA" id="ARBA00022741"/>
    </source>
</evidence>
<keyword evidence="14" id="KW-1185">Reference proteome</keyword>
<dbReference type="InterPro" id="IPR003439">
    <property type="entry name" value="ABC_transporter-like_ATP-bd"/>
</dbReference>
<evidence type="ECO:0000313" key="13">
    <source>
        <dbReference type="EMBL" id="PSR89881.1"/>
    </source>
</evidence>
<comment type="subcellular location">
    <subcellularLocation>
        <location evidence="1">Membrane</location>
        <topology evidence="1">Multi-pass membrane protein</topology>
    </subcellularLocation>
</comment>
<keyword evidence="5" id="KW-0677">Repeat</keyword>
<reference evidence="13 14" key="1">
    <citation type="submission" date="2017-07" db="EMBL/GenBank/DDBJ databases">
        <title>An improved, manually edited Actinidia chinensis var. chinensis (kiwifruit) genome highlights the challenges associated with draft genomes and gene prediction in plants.</title>
        <authorList>
            <person name="Pilkington S."/>
            <person name="Crowhurst R."/>
            <person name="Hilario E."/>
            <person name="Nardozza S."/>
            <person name="Fraser L."/>
            <person name="Peng Y."/>
            <person name="Gunaseelan K."/>
            <person name="Simpson R."/>
            <person name="Tahir J."/>
            <person name="Deroles S."/>
            <person name="Templeton K."/>
            <person name="Luo Z."/>
            <person name="Davy M."/>
            <person name="Cheng C."/>
            <person name="Mcneilage M."/>
            <person name="Scaglione D."/>
            <person name="Liu Y."/>
            <person name="Zhang Q."/>
            <person name="Datson P."/>
            <person name="De Silva N."/>
            <person name="Gardiner S."/>
            <person name="Bassett H."/>
            <person name="Chagne D."/>
            <person name="Mccallum J."/>
            <person name="Dzierzon H."/>
            <person name="Deng C."/>
            <person name="Wang Y.-Y."/>
            <person name="Barron N."/>
            <person name="Manako K."/>
            <person name="Bowen J."/>
            <person name="Foster T."/>
            <person name="Erridge Z."/>
            <person name="Tiffin H."/>
            <person name="Waite C."/>
            <person name="Davies K."/>
            <person name="Grierson E."/>
            <person name="Laing W."/>
            <person name="Kirk R."/>
            <person name="Chen X."/>
            <person name="Wood M."/>
            <person name="Montefiori M."/>
            <person name="Brummell D."/>
            <person name="Schwinn K."/>
            <person name="Catanach A."/>
            <person name="Fullerton C."/>
            <person name="Li D."/>
            <person name="Meiyalaghan S."/>
            <person name="Nieuwenhuizen N."/>
            <person name="Read N."/>
            <person name="Prakash R."/>
            <person name="Hunter D."/>
            <person name="Zhang H."/>
            <person name="Mckenzie M."/>
            <person name="Knabel M."/>
            <person name="Harris A."/>
            <person name="Allan A."/>
            <person name="Chen A."/>
            <person name="Janssen B."/>
            <person name="Plunkett B."/>
            <person name="Dwamena C."/>
            <person name="Voogd C."/>
            <person name="Leif D."/>
            <person name="Lafferty D."/>
            <person name="Souleyre E."/>
            <person name="Varkonyi-Gasic E."/>
            <person name="Gambi F."/>
            <person name="Hanley J."/>
            <person name="Yao J.-L."/>
            <person name="Cheung J."/>
            <person name="David K."/>
            <person name="Warren B."/>
            <person name="Marsh K."/>
            <person name="Snowden K."/>
            <person name="Lin-Wang K."/>
            <person name="Brian L."/>
            <person name="Martinez-Sanchez M."/>
            <person name="Wang M."/>
            <person name="Ileperuma N."/>
            <person name="Macnee N."/>
            <person name="Campin R."/>
            <person name="Mcatee P."/>
            <person name="Drummond R."/>
            <person name="Espley R."/>
            <person name="Ireland H."/>
            <person name="Wu R."/>
            <person name="Atkinson R."/>
            <person name="Karunairetnam S."/>
            <person name="Bulley S."/>
            <person name="Chunkath S."/>
            <person name="Hanley Z."/>
            <person name="Storey R."/>
            <person name="Thrimawithana A."/>
            <person name="Thomson S."/>
            <person name="David C."/>
            <person name="Testolin R."/>
        </authorList>
    </citation>
    <scope>NUCLEOTIDE SEQUENCE [LARGE SCALE GENOMIC DNA]</scope>
    <source>
        <strain evidence="14">cv. Red5</strain>
        <tissue evidence="13">Young leaf</tissue>
    </source>
</reference>
<name>A0A2R6PER2_ACTCC</name>
<reference evidence="14" key="2">
    <citation type="journal article" date="2018" name="BMC Genomics">
        <title>A manually annotated Actinidia chinensis var. chinensis (kiwifruit) genome highlights the challenges associated with draft genomes and gene prediction in plants.</title>
        <authorList>
            <person name="Pilkington S.M."/>
            <person name="Crowhurst R."/>
            <person name="Hilario E."/>
            <person name="Nardozza S."/>
            <person name="Fraser L."/>
            <person name="Peng Y."/>
            <person name="Gunaseelan K."/>
            <person name="Simpson R."/>
            <person name="Tahir J."/>
            <person name="Deroles S.C."/>
            <person name="Templeton K."/>
            <person name="Luo Z."/>
            <person name="Davy M."/>
            <person name="Cheng C."/>
            <person name="McNeilage M."/>
            <person name="Scaglione D."/>
            <person name="Liu Y."/>
            <person name="Zhang Q."/>
            <person name="Datson P."/>
            <person name="De Silva N."/>
            <person name="Gardiner S.E."/>
            <person name="Bassett H."/>
            <person name="Chagne D."/>
            <person name="McCallum J."/>
            <person name="Dzierzon H."/>
            <person name="Deng C."/>
            <person name="Wang Y.Y."/>
            <person name="Barron L."/>
            <person name="Manako K."/>
            <person name="Bowen J."/>
            <person name="Foster T.M."/>
            <person name="Erridge Z.A."/>
            <person name="Tiffin H."/>
            <person name="Waite C.N."/>
            <person name="Davies K.M."/>
            <person name="Grierson E.P."/>
            <person name="Laing W.A."/>
            <person name="Kirk R."/>
            <person name="Chen X."/>
            <person name="Wood M."/>
            <person name="Montefiori M."/>
            <person name="Brummell D.A."/>
            <person name="Schwinn K.E."/>
            <person name="Catanach A."/>
            <person name="Fullerton C."/>
            <person name="Li D."/>
            <person name="Meiyalaghan S."/>
            <person name="Nieuwenhuizen N."/>
            <person name="Read N."/>
            <person name="Prakash R."/>
            <person name="Hunter D."/>
            <person name="Zhang H."/>
            <person name="McKenzie M."/>
            <person name="Knabel M."/>
            <person name="Harris A."/>
            <person name="Allan A.C."/>
            <person name="Gleave A."/>
            <person name="Chen A."/>
            <person name="Janssen B.J."/>
            <person name="Plunkett B."/>
            <person name="Ampomah-Dwamena C."/>
            <person name="Voogd C."/>
            <person name="Leif D."/>
            <person name="Lafferty D."/>
            <person name="Souleyre E.J.F."/>
            <person name="Varkonyi-Gasic E."/>
            <person name="Gambi F."/>
            <person name="Hanley J."/>
            <person name="Yao J.L."/>
            <person name="Cheung J."/>
            <person name="David K.M."/>
            <person name="Warren B."/>
            <person name="Marsh K."/>
            <person name="Snowden K.C."/>
            <person name="Lin-Wang K."/>
            <person name="Brian L."/>
            <person name="Martinez-Sanchez M."/>
            <person name="Wang M."/>
            <person name="Ileperuma N."/>
            <person name="Macnee N."/>
            <person name="Campin R."/>
            <person name="McAtee P."/>
            <person name="Drummond R.S.M."/>
            <person name="Espley R.V."/>
            <person name="Ireland H.S."/>
            <person name="Wu R."/>
            <person name="Atkinson R.G."/>
            <person name="Karunairetnam S."/>
            <person name="Bulley S."/>
            <person name="Chunkath S."/>
            <person name="Hanley Z."/>
            <person name="Storey R."/>
            <person name="Thrimawithana A.H."/>
            <person name="Thomson S."/>
            <person name="David C."/>
            <person name="Testolin R."/>
            <person name="Huang H."/>
            <person name="Hellens R.P."/>
            <person name="Schaffer R.J."/>
        </authorList>
    </citation>
    <scope>NUCLEOTIDE SEQUENCE [LARGE SCALE GENOMIC DNA]</scope>
    <source>
        <strain evidence="14">cv. Red5</strain>
    </source>
</reference>
<dbReference type="Pfam" id="PF14510">
    <property type="entry name" value="ABC_trans_N"/>
    <property type="match status" value="1"/>
</dbReference>
<dbReference type="Proteomes" id="UP000241394">
    <property type="component" value="Chromosome LG26"/>
</dbReference>
<dbReference type="CDD" id="cd03232">
    <property type="entry name" value="ABCG_PDR_domain2"/>
    <property type="match status" value="1"/>
</dbReference>
<evidence type="ECO:0000256" key="4">
    <source>
        <dbReference type="ARBA" id="ARBA00022692"/>
    </source>
</evidence>
<feature type="transmembrane region" description="Helical" evidence="11">
    <location>
        <begin position="655"/>
        <end position="674"/>
    </location>
</feature>
<keyword evidence="7" id="KW-0067">ATP-binding</keyword>
<dbReference type="PROSITE" id="PS50893">
    <property type="entry name" value="ABC_TRANSPORTER_2"/>
    <property type="match status" value="2"/>
</dbReference>
<dbReference type="InterPro" id="IPR003593">
    <property type="entry name" value="AAA+_ATPase"/>
</dbReference>
<dbReference type="Pfam" id="PF01061">
    <property type="entry name" value="ABC2_membrane"/>
    <property type="match status" value="2"/>
</dbReference>
<feature type="transmembrane region" description="Helical" evidence="11">
    <location>
        <begin position="1193"/>
        <end position="1211"/>
    </location>
</feature>
<comment type="caution">
    <text evidence="13">The sequence shown here is derived from an EMBL/GenBank/DDBJ whole genome shotgun (WGS) entry which is preliminary data.</text>
</comment>
<evidence type="ECO:0000256" key="7">
    <source>
        <dbReference type="ARBA" id="ARBA00022840"/>
    </source>
</evidence>
<evidence type="ECO:0000256" key="10">
    <source>
        <dbReference type="SAM" id="MobiDB-lite"/>
    </source>
</evidence>
<keyword evidence="4 11" id="KW-0812">Transmembrane</keyword>
<dbReference type="InterPro" id="IPR013525">
    <property type="entry name" value="ABC2_TM"/>
</dbReference>
<feature type="domain" description="ABC transporter" evidence="12">
    <location>
        <begin position="167"/>
        <end position="440"/>
    </location>
</feature>
<dbReference type="GO" id="GO:0016887">
    <property type="term" value="F:ATP hydrolysis activity"/>
    <property type="evidence" value="ECO:0007669"/>
    <property type="project" value="InterPro"/>
</dbReference>
<dbReference type="OrthoDB" id="66620at2759"/>
<feature type="transmembrane region" description="Helical" evidence="11">
    <location>
        <begin position="680"/>
        <end position="701"/>
    </location>
</feature>
<dbReference type="FunFam" id="3.40.50.300:FF:000179">
    <property type="entry name" value="ABC transporter G family member 34"/>
    <property type="match status" value="1"/>
</dbReference>
<dbReference type="FunFam" id="3.40.50.300:FF:000059">
    <property type="entry name" value="ABC transporter G family member 40"/>
    <property type="match status" value="1"/>
</dbReference>
<feature type="transmembrane region" description="Helical" evidence="11">
    <location>
        <begin position="1367"/>
        <end position="1386"/>
    </location>
</feature>
<feature type="transmembrane region" description="Helical" evidence="11">
    <location>
        <begin position="1336"/>
        <end position="1355"/>
    </location>
</feature>
<dbReference type="FunCoup" id="A0A2R6PER2">
    <property type="interactions" value="720"/>
</dbReference>
<dbReference type="InterPro" id="IPR029481">
    <property type="entry name" value="ABC_trans_N"/>
</dbReference>
<accession>A0A2R6PER2</accession>
<dbReference type="GO" id="GO:0016020">
    <property type="term" value="C:membrane"/>
    <property type="evidence" value="ECO:0007669"/>
    <property type="project" value="UniProtKB-SubCell"/>
</dbReference>
<evidence type="ECO:0000256" key="9">
    <source>
        <dbReference type="ARBA" id="ARBA00023136"/>
    </source>
</evidence>
<dbReference type="PANTHER" id="PTHR48040:SF60">
    <property type="entry name" value="ABC TRANSPORTER DOMAIN-CONTAINING PROTEIN"/>
    <property type="match status" value="1"/>
</dbReference>
<feature type="region of interest" description="Disordered" evidence="10">
    <location>
        <begin position="803"/>
        <end position="830"/>
    </location>
</feature>
<organism evidence="13 14">
    <name type="scientific">Actinidia chinensis var. chinensis</name>
    <name type="common">Chinese soft-hair kiwi</name>
    <dbReference type="NCBI Taxonomy" id="1590841"/>
    <lineage>
        <taxon>Eukaryota</taxon>
        <taxon>Viridiplantae</taxon>
        <taxon>Streptophyta</taxon>
        <taxon>Embryophyta</taxon>
        <taxon>Tracheophyta</taxon>
        <taxon>Spermatophyta</taxon>
        <taxon>Magnoliopsida</taxon>
        <taxon>eudicotyledons</taxon>
        <taxon>Gunneridae</taxon>
        <taxon>Pentapetalae</taxon>
        <taxon>asterids</taxon>
        <taxon>Ericales</taxon>
        <taxon>Actinidiaceae</taxon>
        <taxon>Actinidia</taxon>
    </lineage>
</organism>
<feature type="transmembrane region" description="Helical" evidence="11">
    <location>
        <begin position="536"/>
        <end position="556"/>
    </location>
</feature>
<feature type="transmembrane region" description="Helical" evidence="11">
    <location>
        <begin position="1223"/>
        <end position="1251"/>
    </location>
</feature>
<evidence type="ECO:0000259" key="12">
    <source>
        <dbReference type="PROSITE" id="PS50893"/>
    </source>
</evidence>
<dbReference type="PANTHER" id="PTHR48040">
    <property type="entry name" value="PLEIOTROPIC DRUG RESISTANCE PROTEIN 1-LIKE ISOFORM X1"/>
    <property type="match status" value="1"/>
</dbReference>
<sequence length="1449" mass="164106">MAAAFGGEDLVRAASSRGSWRSGSIREVWQGAPDVFQRNSTRRHDAADDEEELKWAAIERLPTYDRVRKGMLQQVMSNGRVVRNEMDVTNLGAQDKKQLLESILKVVEDDNDKFLRRLRDRTDRVGIEIPKIEVRFQNLSIEGDSYVGTRALPTLLNTTLNALEGVLGLIGVAPSKKRNVKILQDVSGIIRPSRLTLLLGPPGAGKTTLQQALVGKSDDDLRIKGKVTYCGKEFKEFVPQRTSAYISQHDLHYGELTVRETLDFSGRCLGVGTRYEMLLELSRREKEAGIKPDPEIDAFMKATAMAGQETSLITDYVLKILGLDICADIMVGDDMRRGISGGQKKRVTTGEMLVGPAKAFFMDEISTGLDSSTTFLIVKFMRQMVHIMDITMVIALLQPAPETYDLFDDIILLAEGQIVYQGPRENVLEFFEHMGFKCPERKGVADFLQEVTSKMDQEQYWFKKNQPYRYVSVPDFAQAFNSFHVGHRICEELRVPYDKSKAHPAALVTENYGISNWELFRACLAREWLLMKRNNFLYIFKTVQLTIMSIFAFTVFFRTEMKYGEVGDSGKFWGALFYSLINVMFNGVGELAMTVFRLPVFYKQRDSLFYPAWAFGLPIWLTRIPVSLVESTIWVVLTYYTIGFAPAASRFFKHLLAFVGVHQMALGLFRFLAAAGRTPVVANTMGTFSLFLVFVLGGFIVSKNDIKPWLLWGYYVSPMMYGLNAISINEFLDDRWGNPPPLTNGTNQPTVGKTILKDRGLFIDPNWYWISIVGLFGFSVIFNVLFIAALTFLNPVVETKAVSSEDDDESDRKRQRASNGEGATSSTVGTANQARKGMVLPFKPLSLVFNHVNYYVDMPAEMKTQGIEENRLQLLRDISGAFRPGVLTALVGVSGAGKTTLMDVLAGRKTGGSIEGTITISGFPKNQETFARVSGYCEQNDIHSPFVTVYESLLYSAWLRLSSDVNTEKRKMFVEEVMDLVELHPLRNALVGLPGVDGLSTEQRKRLTIAVELVANPSIVFMDEPTSGLDARAAAVVMRTVRNTVDTGRTVVCTIHQPSIDIFEAFDELLLMKRGGQVIYAGPLGRQSHKLVEYFEAVPGVPKIKEGINPATWMLEVSATSVEAQLDVDFAEIYANSDLYRRNQELIKELNTPAPDARDLYFPTQYSQPFLTQCKACFWKQHWSYWRNSRYNAIRFFMTIIFGLFFGILFWKKGNKISKQQDLLNLLGATYSAVLFLGATNASSVQTVVGVERTVFYRERAAGMYSELPYAFAQVAIETIYVVVQTIIYALLLYSMIGYEWTAVKFFYFYYFIFMCFTYFSMYGMMVVALTPGHQFAAIIMSFFLNFWNLFSGFLIPRPMIPIWWRWYYWGSPVAWTIYGLFASQVGDKNDEFHITGVPVPTTVKIFLKESLGFEYDFLVPVVFAHVGWVLIFFFVFAYGIKYLNFQRR</sequence>
<dbReference type="InterPro" id="IPR034003">
    <property type="entry name" value="ABCG_PDR_2"/>
</dbReference>
<evidence type="ECO:0000256" key="1">
    <source>
        <dbReference type="ARBA" id="ARBA00004141"/>
    </source>
</evidence>
<dbReference type="Gene3D" id="3.40.50.300">
    <property type="entry name" value="P-loop containing nucleotide triphosphate hydrolases"/>
    <property type="match status" value="2"/>
</dbReference>
<keyword evidence="3" id="KW-0813">Transport</keyword>
<dbReference type="GO" id="GO:0005524">
    <property type="term" value="F:ATP binding"/>
    <property type="evidence" value="ECO:0007669"/>
    <property type="project" value="UniProtKB-KW"/>
</dbReference>
<evidence type="ECO:0000256" key="11">
    <source>
        <dbReference type="SAM" id="Phobius"/>
    </source>
</evidence>
<dbReference type="Pfam" id="PF08370">
    <property type="entry name" value="PDR_assoc"/>
    <property type="match status" value="1"/>
</dbReference>
<dbReference type="InterPro" id="IPR027417">
    <property type="entry name" value="P-loop_NTPase"/>
</dbReference>
<evidence type="ECO:0000256" key="5">
    <source>
        <dbReference type="ARBA" id="ARBA00022737"/>
    </source>
</evidence>
<keyword evidence="8 11" id="KW-1133">Transmembrane helix</keyword>
<dbReference type="InParanoid" id="A0A2R6PER2"/>
<gene>
    <name evidence="13" type="ORF">CEY00_Acc30076</name>
</gene>
<feature type="transmembrane region" description="Helical" evidence="11">
    <location>
        <begin position="767"/>
        <end position="793"/>
    </location>
</feature>
<proteinExistence type="inferred from homology"/>
<evidence type="ECO:0000256" key="8">
    <source>
        <dbReference type="ARBA" id="ARBA00022989"/>
    </source>
</evidence>
<feature type="transmembrane region" description="Helical" evidence="11">
    <location>
        <begin position="1418"/>
        <end position="1441"/>
    </location>
</feature>
<dbReference type="InterPro" id="IPR013581">
    <property type="entry name" value="PDR_assoc"/>
</dbReference>
<dbReference type="EMBL" id="NKQK01000026">
    <property type="protein sequence ID" value="PSR89881.1"/>
    <property type="molecule type" value="Genomic_DNA"/>
</dbReference>